<evidence type="ECO:0000256" key="5">
    <source>
        <dbReference type="ARBA" id="ARBA00022679"/>
    </source>
</evidence>
<dbReference type="EC" id="2.7.7.24" evidence="4 11"/>
<comment type="subunit">
    <text evidence="3">Homotetramer.</text>
</comment>
<comment type="cofactor">
    <cofactor evidence="1">
        <name>Mg(2+)</name>
        <dbReference type="ChEBI" id="CHEBI:18420"/>
    </cofactor>
</comment>
<evidence type="ECO:0000256" key="11">
    <source>
        <dbReference type="RuleBase" id="RU003706"/>
    </source>
</evidence>
<dbReference type="InterPro" id="IPR005907">
    <property type="entry name" value="G1P_thy_trans_s"/>
</dbReference>
<evidence type="ECO:0000259" key="12">
    <source>
        <dbReference type="Pfam" id="PF00483"/>
    </source>
</evidence>
<keyword evidence="6 11" id="KW-0548">Nucleotidyltransferase</keyword>
<keyword evidence="7 11" id="KW-0479">Metal-binding</keyword>
<evidence type="ECO:0000313" key="14">
    <source>
        <dbReference type="Proteomes" id="UP000507979"/>
    </source>
</evidence>
<reference evidence="13 14" key="1">
    <citation type="submission" date="2020-04" db="EMBL/GenBank/DDBJ databases">
        <authorList>
            <person name="De Canck E."/>
        </authorList>
    </citation>
    <scope>NUCLEOTIDE SEQUENCE [LARGE SCALE GENOMIC DNA]</scope>
    <source>
        <strain evidence="13 14">LMG 26845</strain>
    </source>
</reference>
<dbReference type="GeneID" id="92897668"/>
<accession>A0A6J4ZMV8</accession>
<keyword evidence="14" id="KW-1185">Reference proteome</keyword>
<name>A0A6J4ZMV8_9BURK</name>
<dbReference type="PANTHER" id="PTHR43532:SF1">
    <property type="entry name" value="GLUCOSE-1-PHOSPHATE THYMIDYLYLTRANSFERASE 1"/>
    <property type="match status" value="1"/>
</dbReference>
<gene>
    <name evidence="13" type="primary">rfbA</name>
    <name evidence="13" type="ORF">LMG26845_01818</name>
</gene>
<dbReference type="InterPro" id="IPR029044">
    <property type="entry name" value="Nucleotide-diphossugar_trans"/>
</dbReference>
<comment type="similarity">
    <text evidence="2 11">Belongs to the glucose-1-phosphate thymidylyltransferase family.</text>
</comment>
<organism evidence="13 14">
    <name type="scientific">Achromobacter insuavis</name>
    <dbReference type="NCBI Taxonomy" id="1287735"/>
    <lineage>
        <taxon>Bacteria</taxon>
        <taxon>Pseudomonadati</taxon>
        <taxon>Pseudomonadota</taxon>
        <taxon>Betaproteobacteria</taxon>
        <taxon>Burkholderiales</taxon>
        <taxon>Alcaligenaceae</taxon>
        <taxon>Achromobacter</taxon>
    </lineage>
</organism>
<dbReference type="Proteomes" id="UP000507979">
    <property type="component" value="Unassembled WGS sequence"/>
</dbReference>
<dbReference type="EMBL" id="CADIJR010000012">
    <property type="protein sequence ID" value="CAB3637427.1"/>
    <property type="molecule type" value="Genomic_DNA"/>
</dbReference>
<evidence type="ECO:0000256" key="8">
    <source>
        <dbReference type="ARBA" id="ARBA00022842"/>
    </source>
</evidence>
<evidence type="ECO:0000256" key="6">
    <source>
        <dbReference type="ARBA" id="ARBA00022695"/>
    </source>
</evidence>
<dbReference type="GO" id="GO:0046872">
    <property type="term" value="F:metal ion binding"/>
    <property type="evidence" value="ECO:0007669"/>
    <property type="project" value="UniProtKB-KW"/>
</dbReference>
<dbReference type="RefSeq" id="WP_054430785.1">
    <property type="nucleotide sequence ID" value="NZ_CADIJR010000012.1"/>
</dbReference>
<dbReference type="AlphaFoldDB" id="A0A6J4ZMV8"/>
<evidence type="ECO:0000256" key="4">
    <source>
        <dbReference type="ARBA" id="ARBA00012461"/>
    </source>
</evidence>
<sequence length="293" mass="32785">MKAIILAGGKGTRLYPLNLVASKQLQAVYDKPMIYYSLTVLVASGIREFCLITTPYDLPRFEALLGDGSQWGISIEYREQPRPEGIAQAFLIAESFIGDDKVVLMLGDNIFSGGDAFPRALADFESGASIFAYRVKDPQRYGVIEFDVQGKALSIEEKPAKPRSNYAVPGVYIYDNQVVGIARALRPSARHELEITDVNRAYLELDQLRVHRLSRGFAWLDAGTSTALQEASSYIQTIEKRQDVKIGCPEEAALMRGFLSISQFEALLQTMPECEYRAYLQRVAEDVRRQQSP</sequence>
<keyword evidence="5 11" id="KW-0808">Transferase</keyword>
<evidence type="ECO:0000256" key="10">
    <source>
        <dbReference type="ARBA" id="ARBA00049336"/>
    </source>
</evidence>
<dbReference type="PANTHER" id="PTHR43532">
    <property type="entry name" value="GLUCOSE-1-PHOSPHATE THYMIDYLYLTRANSFERASE"/>
    <property type="match status" value="1"/>
</dbReference>
<dbReference type="CDD" id="cd02538">
    <property type="entry name" value="G1P_TT_short"/>
    <property type="match status" value="1"/>
</dbReference>
<comment type="function">
    <text evidence="9 11">Catalyzes the formation of dTDP-glucose, from dTTP and glucose 1-phosphate, as well as its pyrophosphorolysis.</text>
</comment>
<evidence type="ECO:0000256" key="9">
    <source>
        <dbReference type="ARBA" id="ARBA00037065"/>
    </source>
</evidence>
<evidence type="ECO:0000256" key="1">
    <source>
        <dbReference type="ARBA" id="ARBA00001946"/>
    </source>
</evidence>
<dbReference type="Pfam" id="PF00483">
    <property type="entry name" value="NTP_transferase"/>
    <property type="match status" value="1"/>
</dbReference>
<keyword evidence="8 11" id="KW-0460">Magnesium</keyword>
<dbReference type="Gene3D" id="3.90.550.10">
    <property type="entry name" value="Spore Coat Polysaccharide Biosynthesis Protein SpsA, Chain A"/>
    <property type="match status" value="1"/>
</dbReference>
<dbReference type="SUPFAM" id="SSF53448">
    <property type="entry name" value="Nucleotide-diphospho-sugar transferases"/>
    <property type="match status" value="1"/>
</dbReference>
<dbReference type="NCBIfam" id="TIGR01207">
    <property type="entry name" value="rmlA"/>
    <property type="match status" value="1"/>
</dbReference>
<evidence type="ECO:0000256" key="7">
    <source>
        <dbReference type="ARBA" id="ARBA00022723"/>
    </source>
</evidence>
<feature type="domain" description="Nucleotidyl transferase" evidence="12">
    <location>
        <begin position="2"/>
        <end position="236"/>
    </location>
</feature>
<protein>
    <recommendedName>
        <fullName evidence="4 11">Glucose-1-phosphate thymidylyltransferase</fullName>
        <ecNumber evidence="4 11">2.7.7.24</ecNumber>
    </recommendedName>
</protein>
<proteinExistence type="inferred from homology"/>
<dbReference type="GO" id="GO:0008879">
    <property type="term" value="F:glucose-1-phosphate thymidylyltransferase activity"/>
    <property type="evidence" value="ECO:0007669"/>
    <property type="project" value="UniProtKB-EC"/>
</dbReference>
<evidence type="ECO:0000256" key="3">
    <source>
        <dbReference type="ARBA" id="ARBA00011881"/>
    </source>
</evidence>
<comment type="catalytic activity">
    <reaction evidence="10 11">
        <text>dTTP + alpha-D-glucose 1-phosphate + H(+) = dTDP-alpha-D-glucose + diphosphate</text>
        <dbReference type="Rhea" id="RHEA:15225"/>
        <dbReference type="ChEBI" id="CHEBI:15378"/>
        <dbReference type="ChEBI" id="CHEBI:33019"/>
        <dbReference type="ChEBI" id="CHEBI:37568"/>
        <dbReference type="ChEBI" id="CHEBI:57477"/>
        <dbReference type="ChEBI" id="CHEBI:58601"/>
        <dbReference type="EC" id="2.7.7.24"/>
    </reaction>
</comment>
<evidence type="ECO:0000313" key="13">
    <source>
        <dbReference type="EMBL" id="CAB3637427.1"/>
    </source>
</evidence>
<evidence type="ECO:0000256" key="2">
    <source>
        <dbReference type="ARBA" id="ARBA00010480"/>
    </source>
</evidence>
<dbReference type="InterPro" id="IPR005835">
    <property type="entry name" value="NTP_transferase_dom"/>
</dbReference>
<dbReference type="FunFam" id="3.90.550.10:FF:000023">
    <property type="entry name" value="Glucose-1-phosphate thymidylyltransferase"/>
    <property type="match status" value="1"/>
</dbReference>